<evidence type="ECO:0000313" key="2">
    <source>
        <dbReference type="EMBL" id="KAJ8928565.1"/>
    </source>
</evidence>
<dbReference type="Proteomes" id="UP001162156">
    <property type="component" value="Unassembled WGS sequence"/>
</dbReference>
<sequence>MPEEILSLRTPYQFAKYFFTDNFLDHIVEQTILYSVQQRPEKPVYTDRAEIESFFSTLIWMSMMNLPRSRLYWNLKFRFTQIAEQLSVNRWEEIKRFIHFNNNNNMPPKDDHSYDKLYKLRPLLDHFRSRSLTIPKKNISH</sequence>
<comment type="caution">
    <text evidence="2">The sequence shown here is derived from an EMBL/GenBank/DDBJ whole genome shotgun (WGS) entry which is preliminary data.</text>
</comment>
<evidence type="ECO:0000259" key="1">
    <source>
        <dbReference type="Pfam" id="PF13843"/>
    </source>
</evidence>
<reference evidence="2" key="1">
    <citation type="journal article" date="2023" name="Insect Mol. Biol.">
        <title>Genome sequencing provides insights into the evolution of gene families encoding plant cell wall-degrading enzymes in longhorned beetles.</title>
        <authorList>
            <person name="Shin N.R."/>
            <person name="Okamura Y."/>
            <person name="Kirsch R."/>
            <person name="Pauchet Y."/>
        </authorList>
    </citation>
    <scope>NUCLEOTIDE SEQUENCE</scope>
    <source>
        <strain evidence="2">RBIC_L_NR</strain>
    </source>
</reference>
<organism evidence="2 3">
    <name type="scientific">Rhamnusium bicolor</name>
    <dbReference type="NCBI Taxonomy" id="1586634"/>
    <lineage>
        <taxon>Eukaryota</taxon>
        <taxon>Metazoa</taxon>
        <taxon>Ecdysozoa</taxon>
        <taxon>Arthropoda</taxon>
        <taxon>Hexapoda</taxon>
        <taxon>Insecta</taxon>
        <taxon>Pterygota</taxon>
        <taxon>Neoptera</taxon>
        <taxon>Endopterygota</taxon>
        <taxon>Coleoptera</taxon>
        <taxon>Polyphaga</taxon>
        <taxon>Cucujiformia</taxon>
        <taxon>Chrysomeloidea</taxon>
        <taxon>Cerambycidae</taxon>
        <taxon>Lepturinae</taxon>
        <taxon>Rhagiini</taxon>
        <taxon>Rhamnusium</taxon>
    </lineage>
</organism>
<dbReference type="EMBL" id="JANEYF010005334">
    <property type="protein sequence ID" value="KAJ8928565.1"/>
    <property type="molecule type" value="Genomic_DNA"/>
</dbReference>
<keyword evidence="3" id="KW-1185">Reference proteome</keyword>
<name>A0AAV8WQZ9_9CUCU</name>
<evidence type="ECO:0000313" key="3">
    <source>
        <dbReference type="Proteomes" id="UP001162156"/>
    </source>
</evidence>
<dbReference type="InterPro" id="IPR029526">
    <property type="entry name" value="PGBD"/>
</dbReference>
<dbReference type="Pfam" id="PF13843">
    <property type="entry name" value="DDE_Tnp_1_7"/>
    <property type="match status" value="1"/>
</dbReference>
<accession>A0AAV8WQZ9</accession>
<feature type="domain" description="PiggyBac transposable element-derived protein" evidence="1">
    <location>
        <begin position="10"/>
        <end position="131"/>
    </location>
</feature>
<dbReference type="PANTHER" id="PTHR47272">
    <property type="entry name" value="DDE_TNP_1_7 DOMAIN-CONTAINING PROTEIN"/>
    <property type="match status" value="1"/>
</dbReference>
<dbReference type="PANTHER" id="PTHR47272:SF1">
    <property type="entry name" value="PIGGYBAC TRANSPOSABLE ELEMENT-DERIVED PROTEIN 3-LIKE"/>
    <property type="match status" value="1"/>
</dbReference>
<gene>
    <name evidence="2" type="ORF">NQ314_018869</name>
</gene>
<protein>
    <recommendedName>
        <fullName evidence="1">PiggyBac transposable element-derived protein domain-containing protein</fullName>
    </recommendedName>
</protein>
<dbReference type="AlphaFoldDB" id="A0AAV8WQZ9"/>
<proteinExistence type="predicted"/>